<keyword evidence="2" id="KW-1185">Reference proteome</keyword>
<dbReference type="AlphaFoldDB" id="A0A9N9JZ64"/>
<feature type="non-terminal residue" evidence="1">
    <location>
        <position position="1"/>
    </location>
</feature>
<protein>
    <submittedName>
        <fullName evidence="1">7027_t:CDS:1</fullName>
    </submittedName>
</protein>
<comment type="caution">
    <text evidence="1">The sequence shown here is derived from an EMBL/GenBank/DDBJ whole genome shotgun (WGS) entry which is preliminary data.</text>
</comment>
<gene>
    <name evidence="1" type="ORF">RFULGI_LOCUS17709</name>
</gene>
<dbReference type="Proteomes" id="UP000789396">
    <property type="component" value="Unassembled WGS sequence"/>
</dbReference>
<feature type="non-terminal residue" evidence="1">
    <location>
        <position position="83"/>
    </location>
</feature>
<dbReference type="OrthoDB" id="191979at2759"/>
<evidence type="ECO:0000313" key="1">
    <source>
        <dbReference type="EMBL" id="CAG8800935.1"/>
    </source>
</evidence>
<evidence type="ECO:0000313" key="2">
    <source>
        <dbReference type="Proteomes" id="UP000789396"/>
    </source>
</evidence>
<organism evidence="1 2">
    <name type="scientific">Racocetra fulgida</name>
    <dbReference type="NCBI Taxonomy" id="60492"/>
    <lineage>
        <taxon>Eukaryota</taxon>
        <taxon>Fungi</taxon>
        <taxon>Fungi incertae sedis</taxon>
        <taxon>Mucoromycota</taxon>
        <taxon>Glomeromycotina</taxon>
        <taxon>Glomeromycetes</taxon>
        <taxon>Diversisporales</taxon>
        <taxon>Gigasporaceae</taxon>
        <taxon>Racocetra</taxon>
    </lineage>
</organism>
<accession>A0A9N9JZ64</accession>
<reference evidence="1" key="1">
    <citation type="submission" date="2021-06" db="EMBL/GenBank/DDBJ databases">
        <authorList>
            <person name="Kallberg Y."/>
            <person name="Tangrot J."/>
            <person name="Rosling A."/>
        </authorList>
    </citation>
    <scope>NUCLEOTIDE SEQUENCE</scope>
    <source>
        <strain evidence="1">IN212</strain>
    </source>
</reference>
<name>A0A9N9JZ64_9GLOM</name>
<dbReference type="Gene3D" id="3.40.50.720">
    <property type="entry name" value="NAD(P)-binding Rossmann-like Domain"/>
    <property type="match status" value="1"/>
</dbReference>
<proteinExistence type="predicted"/>
<dbReference type="EMBL" id="CAJVPZ010071757">
    <property type="protein sequence ID" value="CAG8800935.1"/>
    <property type="molecule type" value="Genomic_DNA"/>
</dbReference>
<sequence>FIKSNIAGGGPLQRFVMVFAKSPEIGAKNIMYPALNPNIDEGGKYFEDAKESKLTGQALDEELAKKFWEKCEELLNAYDANLL</sequence>